<feature type="compositionally biased region" description="Gly residues" evidence="1">
    <location>
        <begin position="255"/>
        <end position="266"/>
    </location>
</feature>
<dbReference type="InterPro" id="IPR046993">
    <property type="entry name" value="RBD2_RGS14"/>
</dbReference>
<dbReference type="InterPro" id="IPR003116">
    <property type="entry name" value="RBD_dom"/>
</dbReference>
<feature type="compositionally biased region" description="Pro residues" evidence="1">
    <location>
        <begin position="290"/>
        <end position="302"/>
    </location>
</feature>
<feature type="region of interest" description="Disordered" evidence="1">
    <location>
        <begin position="170"/>
        <end position="356"/>
    </location>
</feature>
<dbReference type="EMBL" id="JAFIRN010000003">
    <property type="protein sequence ID" value="KAG5853394.1"/>
    <property type="molecule type" value="Genomic_DNA"/>
</dbReference>
<feature type="compositionally biased region" description="Polar residues" evidence="1">
    <location>
        <begin position="174"/>
        <end position="186"/>
    </location>
</feature>
<dbReference type="PROSITE" id="PS50898">
    <property type="entry name" value="RBD"/>
    <property type="match status" value="2"/>
</dbReference>
<dbReference type="GO" id="GO:0005096">
    <property type="term" value="F:GTPase activator activity"/>
    <property type="evidence" value="ECO:0007669"/>
    <property type="project" value="InterPro"/>
</dbReference>
<feature type="domain" description="RBD" evidence="2">
    <location>
        <begin position="99"/>
        <end position="169"/>
    </location>
</feature>
<dbReference type="InterPro" id="IPR029071">
    <property type="entry name" value="Ubiquitin-like_domsf"/>
</dbReference>
<evidence type="ECO:0000313" key="4">
    <source>
        <dbReference type="Proteomes" id="UP001044222"/>
    </source>
</evidence>
<dbReference type="GO" id="GO:0051301">
    <property type="term" value="P:cell division"/>
    <property type="evidence" value="ECO:0007669"/>
    <property type="project" value="TreeGrafter"/>
</dbReference>
<dbReference type="Gene3D" id="3.10.20.90">
    <property type="entry name" value="Phosphatidylinositol 3-kinase Catalytic Subunit, Chain A, domain 1"/>
    <property type="match status" value="2"/>
</dbReference>
<name>A0A9D3S2V6_ANGAN</name>
<dbReference type="GO" id="GO:0005634">
    <property type="term" value="C:nucleus"/>
    <property type="evidence" value="ECO:0007669"/>
    <property type="project" value="TreeGrafter"/>
</dbReference>
<dbReference type="GO" id="GO:0005886">
    <property type="term" value="C:plasma membrane"/>
    <property type="evidence" value="ECO:0007669"/>
    <property type="project" value="TreeGrafter"/>
</dbReference>
<gene>
    <name evidence="3" type="ORF">ANANG_G00072830</name>
</gene>
<dbReference type="GO" id="GO:0007051">
    <property type="term" value="P:spindle organization"/>
    <property type="evidence" value="ECO:0007669"/>
    <property type="project" value="TreeGrafter"/>
</dbReference>
<evidence type="ECO:0000313" key="3">
    <source>
        <dbReference type="EMBL" id="KAG5853394.1"/>
    </source>
</evidence>
<sequence length="356" mass="37523">MEWRSSPVPWSRSARGRGGRRKYCCVFLPDGTASLTPARSGLSVRDMLVGLCEKRGFPLSDVIIYLQTKDKVSPQQPLSLDQDSAVLRDQQVTLELRVTFTLEVAFTGKAMGIMAKSSKTLTHTLASVLQKHQLRPQDAVVTMSGSKEPLNLSMSVFPLANKRLVLDRAKAKEQASSPKLTSQALPASQEGPAGPDGAAPPRRRRSGTEPHPSPRTPRSGGRATSTVGLVTRTSGFEASGADRSHLQDAVLPRGGPAGFAPEGGPGDPAFLMQPRDQGGEGRTEKSRGETPPPQPAEAPPPACADSAPATAATSEDRSELGKPADGAEKTVPEPGTTSTGPVQRTGPPVCSRETTV</sequence>
<dbReference type="InterPro" id="IPR046995">
    <property type="entry name" value="RGS10/12/14-like"/>
</dbReference>
<feature type="compositionally biased region" description="Basic and acidic residues" evidence="1">
    <location>
        <begin position="277"/>
        <end position="288"/>
    </location>
</feature>
<reference evidence="3" key="1">
    <citation type="submission" date="2021-01" db="EMBL/GenBank/DDBJ databases">
        <title>A chromosome-scale assembly of European eel, Anguilla anguilla.</title>
        <authorList>
            <person name="Henkel C."/>
            <person name="Jong-Raadsen S.A."/>
            <person name="Dufour S."/>
            <person name="Weltzien F.-A."/>
            <person name="Palstra A.P."/>
            <person name="Pelster B."/>
            <person name="Spaink H.P."/>
            <person name="Van Den Thillart G.E."/>
            <person name="Jansen H."/>
            <person name="Zahm M."/>
            <person name="Klopp C."/>
            <person name="Cedric C."/>
            <person name="Louis A."/>
            <person name="Berthelot C."/>
            <person name="Parey E."/>
            <person name="Roest Crollius H."/>
            <person name="Montfort J."/>
            <person name="Robinson-Rechavi M."/>
            <person name="Bucao C."/>
            <person name="Bouchez O."/>
            <person name="Gislard M."/>
            <person name="Lluch J."/>
            <person name="Milhes M."/>
            <person name="Lampietro C."/>
            <person name="Lopez Roques C."/>
            <person name="Donnadieu C."/>
            <person name="Braasch I."/>
            <person name="Desvignes T."/>
            <person name="Postlethwait J."/>
            <person name="Bobe J."/>
            <person name="Guiguen Y."/>
            <person name="Dirks R."/>
        </authorList>
    </citation>
    <scope>NUCLEOTIDE SEQUENCE</scope>
    <source>
        <strain evidence="3">Tag_6206</strain>
        <tissue evidence="3">Liver</tissue>
    </source>
</reference>
<feature type="domain" description="RBD" evidence="2">
    <location>
        <begin position="22"/>
        <end position="97"/>
    </location>
</feature>
<dbReference type="AlphaFoldDB" id="A0A9D3S2V6"/>
<evidence type="ECO:0000256" key="1">
    <source>
        <dbReference type="SAM" id="MobiDB-lite"/>
    </source>
</evidence>
<dbReference type="GO" id="GO:0007165">
    <property type="term" value="P:signal transduction"/>
    <property type="evidence" value="ECO:0007669"/>
    <property type="project" value="InterPro"/>
</dbReference>
<feature type="compositionally biased region" description="Basic and acidic residues" evidence="1">
    <location>
        <begin position="314"/>
        <end position="331"/>
    </location>
</feature>
<dbReference type="Proteomes" id="UP001044222">
    <property type="component" value="Unassembled WGS sequence"/>
</dbReference>
<accession>A0A9D3S2V6</accession>
<feature type="compositionally biased region" description="Polar residues" evidence="1">
    <location>
        <begin position="222"/>
        <end position="236"/>
    </location>
</feature>
<evidence type="ECO:0000259" key="2">
    <source>
        <dbReference type="PROSITE" id="PS50898"/>
    </source>
</evidence>
<dbReference type="PANTHER" id="PTHR45945:SF2">
    <property type="entry name" value="REGULATOR OF G-PROTEIN SIGNALING 14"/>
    <property type="match status" value="1"/>
</dbReference>
<dbReference type="Pfam" id="PF02196">
    <property type="entry name" value="RBD"/>
    <property type="match status" value="1"/>
</dbReference>
<feature type="compositionally biased region" description="Low complexity" evidence="1">
    <location>
        <begin position="303"/>
        <end position="312"/>
    </location>
</feature>
<feature type="compositionally biased region" description="Low complexity" evidence="1">
    <location>
        <begin position="191"/>
        <end position="200"/>
    </location>
</feature>
<comment type="caution">
    <text evidence="3">The sequence shown here is derived from an EMBL/GenBank/DDBJ whole genome shotgun (WGS) entry which is preliminary data.</text>
</comment>
<dbReference type="PANTHER" id="PTHR45945">
    <property type="entry name" value="REGULATOR OF G-PROTEIN SIGNALING LOCO"/>
    <property type="match status" value="1"/>
</dbReference>
<proteinExistence type="predicted"/>
<dbReference type="SUPFAM" id="SSF54236">
    <property type="entry name" value="Ubiquitin-like"/>
    <property type="match status" value="2"/>
</dbReference>
<organism evidence="3 4">
    <name type="scientific">Anguilla anguilla</name>
    <name type="common">European freshwater eel</name>
    <name type="synonym">Muraena anguilla</name>
    <dbReference type="NCBI Taxonomy" id="7936"/>
    <lineage>
        <taxon>Eukaryota</taxon>
        <taxon>Metazoa</taxon>
        <taxon>Chordata</taxon>
        <taxon>Craniata</taxon>
        <taxon>Vertebrata</taxon>
        <taxon>Euteleostomi</taxon>
        <taxon>Actinopterygii</taxon>
        <taxon>Neopterygii</taxon>
        <taxon>Teleostei</taxon>
        <taxon>Anguilliformes</taxon>
        <taxon>Anguillidae</taxon>
        <taxon>Anguilla</taxon>
    </lineage>
</organism>
<protein>
    <recommendedName>
        <fullName evidence="2">RBD domain-containing protein</fullName>
    </recommendedName>
</protein>
<keyword evidence="4" id="KW-1185">Reference proteome</keyword>
<dbReference type="GO" id="GO:0005737">
    <property type="term" value="C:cytoplasm"/>
    <property type="evidence" value="ECO:0007669"/>
    <property type="project" value="TreeGrafter"/>
</dbReference>
<dbReference type="GO" id="GO:0008277">
    <property type="term" value="P:regulation of G protein-coupled receptor signaling pathway"/>
    <property type="evidence" value="ECO:0007669"/>
    <property type="project" value="TreeGrafter"/>
</dbReference>
<dbReference type="CDD" id="cd17139">
    <property type="entry name" value="RBD2_RGS14"/>
    <property type="match status" value="1"/>
</dbReference>
<dbReference type="SMART" id="SM00455">
    <property type="entry name" value="RBD"/>
    <property type="match status" value="2"/>
</dbReference>